<dbReference type="GO" id="GO:0046872">
    <property type="term" value="F:metal ion binding"/>
    <property type="evidence" value="ECO:0007669"/>
    <property type="project" value="UniProtKB-UniRule"/>
</dbReference>
<comment type="cofactor">
    <cofactor evidence="1 9">
        <name>Mg(2+)</name>
        <dbReference type="ChEBI" id="CHEBI:18420"/>
    </cofactor>
</comment>
<dbReference type="Proteomes" id="UP000010367">
    <property type="component" value="Chromosome"/>
</dbReference>
<name>K9TPD4_9CYAN</name>
<comment type="function">
    <text evidence="9">CRISPR (clustered regularly interspaced short palindromic repeat), is an adaptive immune system that provides protection against mobile genetic elements (viruses, transposable elements and conjugative plasmids). CRISPR clusters contain sequences complementary to antecedent mobile elements and target invading nucleic acids. CRISPR clusters are transcribed and processed into CRISPR RNA (crRNA). Functions as a ssRNA-specific endoribonuclease. Involved in the integration of spacer DNA into the CRISPR cassette.</text>
</comment>
<dbReference type="KEGG" id="oac:Oscil6304_4901"/>
<dbReference type="SUPFAM" id="SSF143430">
    <property type="entry name" value="TTP0101/SSO1404-like"/>
    <property type="match status" value="1"/>
</dbReference>
<dbReference type="PANTHER" id="PTHR34405:SF3">
    <property type="entry name" value="CRISPR-ASSOCIATED ENDORIBONUCLEASE CAS2 3"/>
    <property type="match status" value="1"/>
</dbReference>
<accession>K9TPD4</accession>
<dbReference type="EC" id="3.1.-.-" evidence="9"/>
<dbReference type="AlphaFoldDB" id="K9TPD4"/>
<keyword evidence="7 9" id="KW-0460">Magnesium</keyword>
<keyword evidence="4 9" id="KW-0479">Metal-binding</keyword>
<evidence type="ECO:0000256" key="5">
    <source>
        <dbReference type="ARBA" id="ARBA00022759"/>
    </source>
</evidence>
<evidence type="ECO:0000256" key="9">
    <source>
        <dbReference type="HAMAP-Rule" id="MF_01471"/>
    </source>
</evidence>
<dbReference type="GO" id="GO:0004521">
    <property type="term" value="F:RNA endonuclease activity"/>
    <property type="evidence" value="ECO:0007669"/>
    <property type="project" value="InterPro"/>
</dbReference>
<dbReference type="InterPro" id="IPR021127">
    <property type="entry name" value="CRISPR_associated_Cas2"/>
</dbReference>
<dbReference type="GO" id="GO:0043571">
    <property type="term" value="P:maintenance of CRISPR repeat elements"/>
    <property type="evidence" value="ECO:0007669"/>
    <property type="project" value="UniProtKB-UniRule"/>
</dbReference>
<dbReference type="HAMAP" id="MF_01471">
    <property type="entry name" value="Cas2"/>
    <property type="match status" value="1"/>
</dbReference>
<dbReference type="NCBIfam" id="TIGR01573">
    <property type="entry name" value="cas2"/>
    <property type="match status" value="1"/>
</dbReference>
<evidence type="ECO:0000313" key="10">
    <source>
        <dbReference type="EMBL" id="AFY84405.1"/>
    </source>
</evidence>
<evidence type="ECO:0000256" key="2">
    <source>
        <dbReference type="ARBA" id="ARBA00009959"/>
    </source>
</evidence>
<dbReference type="Gene3D" id="3.30.70.240">
    <property type="match status" value="1"/>
</dbReference>
<proteinExistence type="inferred from homology"/>
<keyword evidence="6 9" id="KW-0378">Hydrolase</keyword>
<keyword evidence="5 9" id="KW-0255">Endonuclease</keyword>
<dbReference type="InterPro" id="IPR019199">
    <property type="entry name" value="Virulence_VapD/CRISPR_Cas2"/>
</dbReference>
<sequence>MGVTRQSHVTRVHAFLYLVVYDLPATKAGNKRRQRLHDLLFGYGNWKQYSLFECFLSTKQFVTLQHKIEDLIKPAEELLCIYILDSTGIQRTIVYGTQQFSLWQKTVQVPLRPVW</sequence>
<dbReference type="eggNOG" id="COG1343">
    <property type="taxonomic scope" value="Bacteria"/>
</dbReference>
<protein>
    <recommendedName>
        <fullName evidence="9">CRISPR-associated endoribonuclease Cas2</fullName>
        <ecNumber evidence="9">3.1.-.-</ecNumber>
    </recommendedName>
</protein>
<evidence type="ECO:0000256" key="3">
    <source>
        <dbReference type="ARBA" id="ARBA00022722"/>
    </source>
</evidence>
<evidence type="ECO:0000256" key="4">
    <source>
        <dbReference type="ARBA" id="ARBA00022723"/>
    </source>
</evidence>
<dbReference type="PANTHER" id="PTHR34405">
    <property type="entry name" value="CRISPR-ASSOCIATED ENDORIBONUCLEASE CAS2"/>
    <property type="match status" value="1"/>
</dbReference>
<evidence type="ECO:0000256" key="1">
    <source>
        <dbReference type="ARBA" id="ARBA00001946"/>
    </source>
</evidence>
<dbReference type="HOGENOM" id="CLU_161124_3_3_3"/>
<dbReference type="Pfam" id="PF09827">
    <property type="entry name" value="CRISPR_Cas2"/>
    <property type="match status" value="1"/>
</dbReference>
<dbReference type="GO" id="GO:0016787">
    <property type="term" value="F:hydrolase activity"/>
    <property type="evidence" value="ECO:0007669"/>
    <property type="project" value="UniProtKB-KW"/>
</dbReference>
<gene>
    <name evidence="9" type="primary">cas2</name>
    <name evidence="10" type="ORF">Oscil6304_4901</name>
</gene>
<dbReference type="OrthoDB" id="9798176at2"/>
<dbReference type="STRING" id="56110.Oscil6304_4901"/>
<evidence type="ECO:0000256" key="7">
    <source>
        <dbReference type="ARBA" id="ARBA00022842"/>
    </source>
</evidence>
<keyword evidence="8 9" id="KW-0051">Antiviral defense</keyword>
<dbReference type="InParanoid" id="K9TPD4"/>
<evidence type="ECO:0000256" key="8">
    <source>
        <dbReference type="ARBA" id="ARBA00023118"/>
    </source>
</evidence>
<evidence type="ECO:0000313" key="11">
    <source>
        <dbReference type="Proteomes" id="UP000010367"/>
    </source>
</evidence>
<comment type="similarity">
    <text evidence="2 9">Belongs to the CRISPR-associated endoribonuclease Cas2 protein family.</text>
</comment>
<dbReference type="CDD" id="cd09725">
    <property type="entry name" value="Cas2_I_II_III"/>
    <property type="match status" value="1"/>
</dbReference>
<dbReference type="GO" id="GO:0051607">
    <property type="term" value="P:defense response to virus"/>
    <property type="evidence" value="ECO:0007669"/>
    <property type="project" value="UniProtKB-UniRule"/>
</dbReference>
<feature type="binding site" evidence="9">
    <location>
        <position position="22"/>
    </location>
    <ligand>
        <name>Mg(2+)</name>
        <dbReference type="ChEBI" id="CHEBI:18420"/>
        <note>catalytic</note>
    </ligand>
</feature>
<keyword evidence="11" id="KW-1185">Reference proteome</keyword>
<organism evidence="10 11">
    <name type="scientific">Oscillatoria acuminata PCC 6304</name>
    <dbReference type="NCBI Taxonomy" id="56110"/>
    <lineage>
        <taxon>Bacteria</taxon>
        <taxon>Bacillati</taxon>
        <taxon>Cyanobacteriota</taxon>
        <taxon>Cyanophyceae</taxon>
        <taxon>Oscillatoriophycideae</taxon>
        <taxon>Oscillatoriales</taxon>
        <taxon>Oscillatoriaceae</taxon>
        <taxon>Oscillatoria</taxon>
    </lineage>
</organism>
<comment type="subunit">
    <text evidence="9">Homodimer, forms a heterotetramer with a Cas1 homodimer.</text>
</comment>
<dbReference type="EMBL" id="CP003607">
    <property type="protein sequence ID" value="AFY84405.1"/>
    <property type="molecule type" value="Genomic_DNA"/>
</dbReference>
<evidence type="ECO:0000256" key="6">
    <source>
        <dbReference type="ARBA" id="ARBA00022801"/>
    </source>
</evidence>
<keyword evidence="3 9" id="KW-0540">Nuclease</keyword>
<reference evidence="10 11" key="1">
    <citation type="submission" date="2012-06" db="EMBL/GenBank/DDBJ databases">
        <title>Finished chromosome of genome of Oscillatoria acuminata PCC 6304.</title>
        <authorList>
            <consortium name="US DOE Joint Genome Institute"/>
            <person name="Gugger M."/>
            <person name="Coursin T."/>
            <person name="Rippka R."/>
            <person name="Tandeau De Marsac N."/>
            <person name="Huntemann M."/>
            <person name="Wei C.-L."/>
            <person name="Han J."/>
            <person name="Detter J.C."/>
            <person name="Han C."/>
            <person name="Tapia R."/>
            <person name="Davenport K."/>
            <person name="Daligault H."/>
            <person name="Erkkila T."/>
            <person name="Gu W."/>
            <person name="Munk A.C.C."/>
            <person name="Teshima H."/>
            <person name="Xu Y."/>
            <person name="Chain P."/>
            <person name="Chen A."/>
            <person name="Krypides N."/>
            <person name="Mavromatis K."/>
            <person name="Markowitz V."/>
            <person name="Szeto E."/>
            <person name="Ivanova N."/>
            <person name="Mikhailova N."/>
            <person name="Ovchinnikova G."/>
            <person name="Pagani I."/>
            <person name="Pati A."/>
            <person name="Goodwin L."/>
            <person name="Peters L."/>
            <person name="Pitluck S."/>
            <person name="Woyke T."/>
            <person name="Kerfeld C."/>
        </authorList>
    </citation>
    <scope>NUCLEOTIDE SEQUENCE [LARGE SCALE GENOMIC DNA]</scope>
    <source>
        <strain evidence="10 11">PCC 6304</strain>
    </source>
</reference>